<dbReference type="PRINTS" id="PR00420">
    <property type="entry name" value="RNGMNOXGNASE"/>
</dbReference>
<dbReference type="InterPro" id="IPR051704">
    <property type="entry name" value="FAD_aromatic-hydroxylase"/>
</dbReference>
<feature type="domain" description="FAD-binding" evidence="1">
    <location>
        <begin position="6"/>
        <end position="339"/>
    </location>
</feature>
<evidence type="ECO:0000259" key="1">
    <source>
        <dbReference type="Pfam" id="PF01494"/>
    </source>
</evidence>
<organism evidence="2 3">
    <name type="scientific">Microbacterium horticulturae</name>
    <dbReference type="NCBI Taxonomy" id="3028316"/>
    <lineage>
        <taxon>Bacteria</taxon>
        <taxon>Bacillati</taxon>
        <taxon>Actinomycetota</taxon>
        <taxon>Actinomycetes</taxon>
        <taxon>Micrococcales</taxon>
        <taxon>Microbacteriaceae</taxon>
        <taxon>Microbacterium</taxon>
    </lineage>
</organism>
<dbReference type="Gene3D" id="3.30.9.10">
    <property type="entry name" value="D-Amino Acid Oxidase, subunit A, domain 2"/>
    <property type="match status" value="1"/>
</dbReference>
<sequence length="373" mass="39970">MTKKSALISGSGIAGATAAYWLARSGWNVTVVEKADAVRSSGNPIDVRGDAAAVVREMGVWPRLRAAATRVDRLEVVDSGGGARVTIDTRQTADLEQEVEVPRADLAAALLAAARDEAEVIVGDVITGLEQDRHGIDATFNTGAPGRFDLVIGADGLHSGVRRIAFGPESDFASPFGMFVGTMHTRIASGDPRALQLFNRPGVSLSIHPGAGSPLAAFIFRSDRVYDRHDPEAHKRLVRDAYTGQGWVSDQAVAEWLATDDVYFDAVTRIAMPAWTAGRITLLGDAADCISLLGEGSSNAIVAAKTLADAIAKHPSDVPSALSAYERRHRARVRAFHRRARRNSHWLVPTTSPGIAFRNASMRVATMFQAVRK</sequence>
<reference evidence="2 3" key="1">
    <citation type="submission" date="2023-03" db="EMBL/GenBank/DDBJ databases">
        <title>Genome sequence of Microbacterium sp. KACC 23027.</title>
        <authorList>
            <person name="Kim S."/>
            <person name="Heo J."/>
            <person name="Kwon S.-W."/>
        </authorList>
    </citation>
    <scope>NUCLEOTIDE SEQUENCE [LARGE SCALE GENOMIC DNA]</scope>
    <source>
        <strain evidence="2 3">KACC 23027</strain>
    </source>
</reference>
<name>A0ABY8BYH4_9MICO</name>
<dbReference type="EMBL" id="CP119108">
    <property type="protein sequence ID" value="WEG09239.1"/>
    <property type="molecule type" value="Genomic_DNA"/>
</dbReference>
<protein>
    <submittedName>
        <fullName evidence="2">FAD-dependent oxidoreductase</fullName>
    </submittedName>
</protein>
<dbReference type="InterPro" id="IPR002938">
    <property type="entry name" value="FAD-bd"/>
</dbReference>
<evidence type="ECO:0000313" key="2">
    <source>
        <dbReference type="EMBL" id="WEG09239.1"/>
    </source>
</evidence>
<dbReference type="Gene3D" id="3.50.50.60">
    <property type="entry name" value="FAD/NAD(P)-binding domain"/>
    <property type="match status" value="1"/>
</dbReference>
<dbReference type="Proteomes" id="UP001214553">
    <property type="component" value="Chromosome"/>
</dbReference>
<dbReference type="Pfam" id="PF01494">
    <property type="entry name" value="FAD_binding_3"/>
    <property type="match status" value="1"/>
</dbReference>
<accession>A0ABY8BYH4</accession>
<gene>
    <name evidence="2" type="ORF">PU630_01375</name>
</gene>
<keyword evidence="3" id="KW-1185">Reference proteome</keyword>
<dbReference type="InterPro" id="IPR036188">
    <property type="entry name" value="FAD/NAD-bd_sf"/>
</dbReference>
<evidence type="ECO:0000313" key="3">
    <source>
        <dbReference type="Proteomes" id="UP001214553"/>
    </source>
</evidence>
<dbReference type="PANTHER" id="PTHR46865">
    <property type="entry name" value="OXIDOREDUCTASE-RELATED"/>
    <property type="match status" value="1"/>
</dbReference>
<dbReference type="RefSeq" id="WP_275278563.1">
    <property type="nucleotide sequence ID" value="NZ_CP119108.1"/>
</dbReference>
<dbReference type="SUPFAM" id="SSF51905">
    <property type="entry name" value="FAD/NAD(P)-binding domain"/>
    <property type="match status" value="1"/>
</dbReference>
<dbReference type="PANTHER" id="PTHR46865:SF2">
    <property type="entry name" value="MONOOXYGENASE"/>
    <property type="match status" value="1"/>
</dbReference>
<proteinExistence type="predicted"/>